<organism evidence="1 2">
    <name type="scientific">Shewanella violacea (strain JCM 10179 / CIP 106290 / LMG 19151 / DSS12)</name>
    <dbReference type="NCBI Taxonomy" id="637905"/>
    <lineage>
        <taxon>Bacteria</taxon>
        <taxon>Pseudomonadati</taxon>
        <taxon>Pseudomonadota</taxon>
        <taxon>Gammaproteobacteria</taxon>
        <taxon>Alteromonadales</taxon>
        <taxon>Shewanellaceae</taxon>
        <taxon>Shewanella</taxon>
    </lineage>
</organism>
<name>D4ZFS4_SHEVD</name>
<dbReference type="EMBL" id="AP011177">
    <property type="protein sequence ID" value="BAJ00523.1"/>
    <property type="molecule type" value="Genomic_DNA"/>
</dbReference>
<dbReference type="HOGENOM" id="CLU_2652460_0_0_6"/>
<dbReference type="Proteomes" id="UP000002350">
    <property type="component" value="Chromosome"/>
</dbReference>
<dbReference type="KEGG" id="svo:SVI_0552"/>
<proteinExistence type="predicted"/>
<reference evidence="2" key="1">
    <citation type="journal article" date="2010" name="Mol. Biosyst.">
        <title>Complete genome sequence and comparative analysis of Shewanella violacea, a psychrophilic and piezophilic bacterium from deep sea floor sediments.</title>
        <authorList>
            <person name="Aono E."/>
            <person name="Baba T."/>
            <person name="Ara T."/>
            <person name="Nishi T."/>
            <person name="Nakamichi T."/>
            <person name="Inamoto E."/>
            <person name="Toyonaga H."/>
            <person name="Hasegawa M."/>
            <person name="Takai Y."/>
            <person name="Okumura Y."/>
            <person name="Baba M."/>
            <person name="Tomita M."/>
            <person name="Kato C."/>
            <person name="Oshima T."/>
            <person name="Nakasone K."/>
            <person name="Mori H."/>
        </authorList>
    </citation>
    <scope>NUCLEOTIDE SEQUENCE [LARGE SCALE GENOMIC DNA]</scope>
    <source>
        <strain evidence="2">JCM 10179 / CIP 106290 / LMG 19151 / DSS12</strain>
    </source>
</reference>
<gene>
    <name evidence="1" type="ordered locus">SVI_0552</name>
</gene>
<sequence length="76" mass="9129">MVKKINIFQVDIQGKEFLASDKFIRKHNPHIPAKYIESYRLSVIRYQWLTRPTLFRYSYYLGPNPGNPDYSHRPVD</sequence>
<protein>
    <submittedName>
        <fullName evidence="1">Uncharacterized protein</fullName>
    </submittedName>
</protein>
<evidence type="ECO:0000313" key="1">
    <source>
        <dbReference type="EMBL" id="BAJ00523.1"/>
    </source>
</evidence>
<dbReference type="AlphaFoldDB" id="D4ZFS4"/>
<accession>D4ZFS4</accession>
<keyword evidence="2" id="KW-1185">Reference proteome</keyword>
<evidence type="ECO:0000313" key="2">
    <source>
        <dbReference type="Proteomes" id="UP000002350"/>
    </source>
</evidence>